<keyword evidence="1" id="KW-1133">Transmembrane helix</keyword>
<name>A0ABS4BIP6_9HYPH</name>
<keyword evidence="1" id="KW-0472">Membrane</keyword>
<organism evidence="2 3">
    <name type="scientific">Jiella mangrovi</name>
    <dbReference type="NCBI Taxonomy" id="2821407"/>
    <lineage>
        <taxon>Bacteria</taxon>
        <taxon>Pseudomonadati</taxon>
        <taxon>Pseudomonadota</taxon>
        <taxon>Alphaproteobacteria</taxon>
        <taxon>Hyphomicrobiales</taxon>
        <taxon>Aurantimonadaceae</taxon>
        <taxon>Jiella</taxon>
    </lineage>
</organism>
<keyword evidence="3" id="KW-1185">Reference proteome</keyword>
<keyword evidence="1" id="KW-0812">Transmembrane</keyword>
<feature type="transmembrane region" description="Helical" evidence="1">
    <location>
        <begin position="36"/>
        <end position="55"/>
    </location>
</feature>
<feature type="transmembrane region" description="Helical" evidence="1">
    <location>
        <begin position="12"/>
        <end position="30"/>
    </location>
</feature>
<sequence>MKFVVEIVKDLGFTIYMLVGATCAFVAYNLMSDRGFSTIACLLGVAATIIVFALVHRLVTKN</sequence>
<evidence type="ECO:0000313" key="2">
    <source>
        <dbReference type="EMBL" id="MBP0616635.1"/>
    </source>
</evidence>
<dbReference type="RefSeq" id="WP_209595116.1">
    <property type="nucleotide sequence ID" value="NZ_JAGJCF010000009.1"/>
</dbReference>
<gene>
    <name evidence="2" type="ORF">J6595_13685</name>
</gene>
<evidence type="ECO:0008006" key="4">
    <source>
        <dbReference type="Google" id="ProtNLM"/>
    </source>
</evidence>
<comment type="caution">
    <text evidence="2">The sequence shown here is derived from an EMBL/GenBank/DDBJ whole genome shotgun (WGS) entry which is preliminary data.</text>
</comment>
<reference evidence="2 3" key="1">
    <citation type="submission" date="2021-04" db="EMBL/GenBank/DDBJ databases">
        <title>Whole genome sequence of Jiella sp. KSK16Y-1.</title>
        <authorList>
            <person name="Tuo L."/>
        </authorList>
    </citation>
    <scope>NUCLEOTIDE SEQUENCE [LARGE SCALE GENOMIC DNA]</scope>
    <source>
        <strain evidence="2 3">KSK16Y-1</strain>
    </source>
</reference>
<evidence type="ECO:0000313" key="3">
    <source>
        <dbReference type="Proteomes" id="UP000678276"/>
    </source>
</evidence>
<proteinExistence type="predicted"/>
<dbReference type="Proteomes" id="UP000678276">
    <property type="component" value="Unassembled WGS sequence"/>
</dbReference>
<evidence type="ECO:0000256" key="1">
    <source>
        <dbReference type="SAM" id="Phobius"/>
    </source>
</evidence>
<accession>A0ABS4BIP6</accession>
<protein>
    <recommendedName>
        <fullName evidence="4">CTP synthetase</fullName>
    </recommendedName>
</protein>
<dbReference type="EMBL" id="JAGJCF010000009">
    <property type="protein sequence ID" value="MBP0616635.1"/>
    <property type="molecule type" value="Genomic_DNA"/>
</dbReference>